<organism evidence="2 3">
    <name type="scientific">Roseibium algae</name>
    <dbReference type="NCBI Taxonomy" id="3123038"/>
    <lineage>
        <taxon>Bacteria</taxon>
        <taxon>Pseudomonadati</taxon>
        <taxon>Pseudomonadota</taxon>
        <taxon>Alphaproteobacteria</taxon>
        <taxon>Hyphomicrobiales</taxon>
        <taxon>Stappiaceae</taxon>
        <taxon>Roseibium</taxon>
    </lineage>
</organism>
<gene>
    <name evidence="2" type="ORF">V6575_00835</name>
</gene>
<dbReference type="EMBL" id="JBAKIA010000001">
    <property type="protein sequence ID" value="MEJ8472618.1"/>
    <property type="molecule type" value="Genomic_DNA"/>
</dbReference>
<keyword evidence="1" id="KW-1133">Transmembrane helix</keyword>
<keyword evidence="1" id="KW-0472">Membrane</keyword>
<dbReference type="RefSeq" id="WP_340272090.1">
    <property type="nucleotide sequence ID" value="NZ_JBAKIA010000001.1"/>
</dbReference>
<sequence>MDIATTISLIMIAIAVPLWAYRTICFYRLNYRAKSILRRLIARHESVTLFGTRVFGFLVVLSGVIFSFLYALAYLKTGRLHFHTFKDIFPRRIYSGINNIDSHIDALLYDQIMPIMVLVTAFMLSFSFTVLMTALRDIQMIRRLQRRISKLNEQMPVSSS</sequence>
<keyword evidence="1" id="KW-0812">Transmembrane</keyword>
<feature type="transmembrane region" description="Helical" evidence="1">
    <location>
        <begin position="50"/>
        <end position="73"/>
    </location>
</feature>
<dbReference type="Proteomes" id="UP001385499">
    <property type="component" value="Unassembled WGS sequence"/>
</dbReference>
<reference evidence="2 3" key="1">
    <citation type="submission" date="2024-02" db="EMBL/GenBank/DDBJ databases">
        <title>Roseibium algae sp. nov., isolated from marine alga (Grateloupia sp.), showing potential in myo-inositol conversion.</title>
        <authorList>
            <person name="Wang Y."/>
        </authorList>
    </citation>
    <scope>NUCLEOTIDE SEQUENCE [LARGE SCALE GENOMIC DNA]</scope>
    <source>
        <strain evidence="2 3">H3510</strain>
    </source>
</reference>
<name>A0ABU8TFH2_9HYPH</name>
<feature type="transmembrane region" description="Helical" evidence="1">
    <location>
        <begin position="112"/>
        <end position="135"/>
    </location>
</feature>
<feature type="transmembrane region" description="Helical" evidence="1">
    <location>
        <begin position="6"/>
        <end position="29"/>
    </location>
</feature>
<proteinExistence type="predicted"/>
<evidence type="ECO:0000313" key="2">
    <source>
        <dbReference type="EMBL" id="MEJ8472618.1"/>
    </source>
</evidence>
<accession>A0ABU8TFH2</accession>
<evidence type="ECO:0000256" key="1">
    <source>
        <dbReference type="SAM" id="Phobius"/>
    </source>
</evidence>
<evidence type="ECO:0000313" key="3">
    <source>
        <dbReference type="Proteomes" id="UP001385499"/>
    </source>
</evidence>
<comment type="caution">
    <text evidence="2">The sequence shown here is derived from an EMBL/GenBank/DDBJ whole genome shotgun (WGS) entry which is preliminary data.</text>
</comment>
<keyword evidence="3" id="KW-1185">Reference proteome</keyword>
<protein>
    <submittedName>
        <fullName evidence="2">Uncharacterized protein</fullName>
    </submittedName>
</protein>